<gene>
    <name evidence="11" type="ORF">DCHRY22_LOCUS2366</name>
</gene>
<dbReference type="InterPro" id="IPR026112">
    <property type="entry name" value="AMN"/>
</dbReference>
<dbReference type="GO" id="GO:0016324">
    <property type="term" value="C:apical plasma membrane"/>
    <property type="evidence" value="ECO:0007669"/>
    <property type="project" value="TreeGrafter"/>
</dbReference>
<protein>
    <recommendedName>
        <fullName evidence="2">Protein amnionless</fullName>
    </recommendedName>
</protein>
<dbReference type="GO" id="GO:0006898">
    <property type="term" value="P:receptor-mediated endocytosis"/>
    <property type="evidence" value="ECO:0007669"/>
    <property type="project" value="TreeGrafter"/>
</dbReference>
<keyword evidence="9 10" id="KW-0472">Membrane</keyword>
<evidence type="ECO:0000256" key="8">
    <source>
        <dbReference type="ARBA" id="ARBA00022989"/>
    </source>
</evidence>
<name>A0A8J2QDX9_9NEOP</name>
<reference evidence="11" key="1">
    <citation type="submission" date="2021-09" db="EMBL/GenBank/DDBJ databases">
        <authorList>
            <person name="Martin H S."/>
        </authorList>
    </citation>
    <scope>NUCLEOTIDE SEQUENCE</scope>
</reference>
<keyword evidence="6" id="KW-0732">Signal</keyword>
<dbReference type="Proteomes" id="UP000789524">
    <property type="component" value="Unassembled WGS sequence"/>
</dbReference>
<dbReference type="EMBL" id="CAKASE010000045">
    <property type="protein sequence ID" value="CAG9560760.1"/>
    <property type="molecule type" value="Genomic_DNA"/>
</dbReference>
<sequence>MVAASVVIESGVSVSGFILPEDGELIIEDVIIELGEKYGDNCTANGKAFYFEKSISSWNEPDVWISPKFNKATPDAERIPCYDDVVEFPENTTFILILPEKTQYVRDIVISGNRYDTVRLRNYINNQADQTQRFVVNTHQDVGVSVKYSICRSPSGCSCQTNTLEIDCSTKFCPVPLCVDPVQPIGHCCKICGGIMAFNVDKSFDYIKFQETVESVVNSYGKDDLVYHIGRFDNKVQLVVVDKSDYTGLSAEVVNTIDYRMDKRFAPLTQYSGSPTSKAGYGGKIFISMFFLVASVLGIIYLYYYKMPQFHFPIFVHPNDPRIFTRFNRRTESVVSLARKDSITPTGASSSTAFRNPLYDSIKSRSRVEESIAEN</sequence>
<keyword evidence="3" id="KW-0813">Transport</keyword>
<comment type="subcellular location">
    <subcellularLocation>
        <location evidence="1">Cell membrane</location>
        <topology evidence="1">Single-pass type I membrane protein</topology>
    </subcellularLocation>
</comment>
<evidence type="ECO:0000256" key="4">
    <source>
        <dbReference type="ARBA" id="ARBA00022475"/>
    </source>
</evidence>
<evidence type="ECO:0000313" key="11">
    <source>
        <dbReference type="EMBL" id="CAG9560760.1"/>
    </source>
</evidence>
<evidence type="ECO:0000256" key="1">
    <source>
        <dbReference type="ARBA" id="ARBA00004251"/>
    </source>
</evidence>
<keyword evidence="12" id="KW-1185">Reference proteome</keyword>
<dbReference type="GO" id="GO:0030139">
    <property type="term" value="C:endocytic vesicle"/>
    <property type="evidence" value="ECO:0007669"/>
    <property type="project" value="TreeGrafter"/>
</dbReference>
<evidence type="ECO:0000256" key="2">
    <source>
        <dbReference type="ARBA" id="ARBA00021200"/>
    </source>
</evidence>
<dbReference type="Pfam" id="PF14828">
    <property type="entry name" value="Amnionless"/>
    <property type="match status" value="1"/>
</dbReference>
<feature type="transmembrane region" description="Helical" evidence="10">
    <location>
        <begin position="285"/>
        <end position="304"/>
    </location>
</feature>
<evidence type="ECO:0000256" key="3">
    <source>
        <dbReference type="ARBA" id="ARBA00022448"/>
    </source>
</evidence>
<accession>A0A8J2QDX9</accession>
<keyword evidence="4" id="KW-1003">Cell membrane</keyword>
<dbReference type="PANTHER" id="PTHR14995:SF2">
    <property type="entry name" value="PROTEIN AMNIONLESS"/>
    <property type="match status" value="1"/>
</dbReference>
<dbReference type="PANTHER" id="PTHR14995">
    <property type="entry name" value="AMNIONLESS"/>
    <property type="match status" value="1"/>
</dbReference>
<proteinExistence type="predicted"/>
<keyword evidence="7" id="KW-0653">Protein transport</keyword>
<comment type="caution">
    <text evidence="11">The sequence shown here is derived from an EMBL/GenBank/DDBJ whole genome shotgun (WGS) entry which is preliminary data.</text>
</comment>
<evidence type="ECO:0000313" key="12">
    <source>
        <dbReference type="Proteomes" id="UP000789524"/>
    </source>
</evidence>
<evidence type="ECO:0000256" key="5">
    <source>
        <dbReference type="ARBA" id="ARBA00022692"/>
    </source>
</evidence>
<keyword evidence="8 10" id="KW-1133">Transmembrane helix</keyword>
<organism evidence="11 12">
    <name type="scientific">Danaus chrysippus</name>
    <name type="common">African queen</name>
    <dbReference type="NCBI Taxonomy" id="151541"/>
    <lineage>
        <taxon>Eukaryota</taxon>
        <taxon>Metazoa</taxon>
        <taxon>Ecdysozoa</taxon>
        <taxon>Arthropoda</taxon>
        <taxon>Hexapoda</taxon>
        <taxon>Insecta</taxon>
        <taxon>Pterygota</taxon>
        <taxon>Neoptera</taxon>
        <taxon>Endopterygota</taxon>
        <taxon>Lepidoptera</taxon>
        <taxon>Glossata</taxon>
        <taxon>Ditrysia</taxon>
        <taxon>Papilionoidea</taxon>
        <taxon>Nymphalidae</taxon>
        <taxon>Danainae</taxon>
        <taxon>Danaini</taxon>
        <taxon>Danaina</taxon>
        <taxon>Danaus</taxon>
        <taxon>Anosia</taxon>
    </lineage>
</organism>
<keyword evidence="5 10" id="KW-0812">Transmembrane</keyword>
<evidence type="ECO:0000256" key="9">
    <source>
        <dbReference type="ARBA" id="ARBA00023136"/>
    </source>
</evidence>
<dbReference type="AlphaFoldDB" id="A0A8J2QDX9"/>
<evidence type="ECO:0000256" key="7">
    <source>
        <dbReference type="ARBA" id="ARBA00022927"/>
    </source>
</evidence>
<evidence type="ECO:0000256" key="10">
    <source>
        <dbReference type="SAM" id="Phobius"/>
    </source>
</evidence>
<dbReference type="OrthoDB" id="10067964at2759"/>
<evidence type="ECO:0000256" key="6">
    <source>
        <dbReference type="ARBA" id="ARBA00022729"/>
    </source>
</evidence>
<dbReference type="GO" id="GO:0015031">
    <property type="term" value="P:protein transport"/>
    <property type="evidence" value="ECO:0007669"/>
    <property type="project" value="UniProtKB-KW"/>
</dbReference>